<name>A0AAN6RCX5_9PLEO</name>
<feature type="region of interest" description="Disordered" evidence="1">
    <location>
        <begin position="313"/>
        <end position="407"/>
    </location>
</feature>
<evidence type="ECO:0000313" key="3">
    <source>
        <dbReference type="Proteomes" id="UP001280581"/>
    </source>
</evidence>
<dbReference type="EMBL" id="WVTA01000018">
    <property type="protein sequence ID" value="KAK3197487.1"/>
    <property type="molecule type" value="Genomic_DNA"/>
</dbReference>
<gene>
    <name evidence="2" type="ORF">GRF29_216g394747</name>
</gene>
<proteinExistence type="predicted"/>
<organism evidence="2 3">
    <name type="scientific">Pseudopithomyces chartarum</name>
    <dbReference type="NCBI Taxonomy" id="1892770"/>
    <lineage>
        <taxon>Eukaryota</taxon>
        <taxon>Fungi</taxon>
        <taxon>Dikarya</taxon>
        <taxon>Ascomycota</taxon>
        <taxon>Pezizomycotina</taxon>
        <taxon>Dothideomycetes</taxon>
        <taxon>Pleosporomycetidae</taxon>
        <taxon>Pleosporales</taxon>
        <taxon>Massarineae</taxon>
        <taxon>Didymosphaeriaceae</taxon>
        <taxon>Pseudopithomyces</taxon>
    </lineage>
</organism>
<sequence>MSAESGWLRPATLFVRPGMFAKKGWLQPGELLGRKGTFPFLSLPRELRDLIYGYVGPVVDPIDRSSVRPKHEPWPNADSFTGFVLVCRQIYEEYHSRNPHVKPLSKHITLRMPDVNNYTLTFFHSTKDVEKVEQITVKRYFQWPRKGMAIPMVNLVPLLRWSFGTPKPSVVFEMECLRDLAALIDLYPVKESSIPKKMEPLDRNTNIKSDPTPEETSAFIRAIDSIWIRHQDPGFGGEELLFLFNPSYAASWMDMGSTYTSNIRSITEDVDADLIPENYFSEGEKQRIRFWKCMGLNRWPGRWIIGLGVGGQYGTGSPQLDRQDSGWVWSEEEEEKERKKNSQVDDGEEDDEEDDEDESEEEEESESEEGWDFDRKSYDPNLSSEGEDVEMGASYHSGQKTGGVMASDLDDACDTEEEDLEYLRNEDDIAKELAEELDGLPNLAYSVNMSLYG</sequence>
<protein>
    <submittedName>
        <fullName evidence="2">Uncharacterized protein</fullName>
    </submittedName>
</protein>
<dbReference type="Proteomes" id="UP001280581">
    <property type="component" value="Unassembled WGS sequence"/>
</dbReference>
<evidence type="ECO:0000313" key="2">
    <source>
        <dbReference type="EMBL" id="KAK3197487.1"/>
    </source>
</evidence>
<reference evidence="2 3" key="1">
    <citation type="submission" date="2021-02" db="EMBL/GenBank/DDBJ databases">
        <title>Genome assembly of Pseudopithomyces chartarum.</title>
        <authorList>
            <person name="Jauregui R."/>
            <person name="Singh J."/>
            <person name="Voisey C."/>
        </authorList>
    </citation>
    <scope>NUCLEOTIDE SEQUENCE [LARGE SCALE GENOMIC DNA]</scope>
    <source>
        <strain evidence="2 3">AGR01</strain>
    </source>
</reference>
<feature type="compositionally biased region" description="Acidic residues" evidence="1">
    <location>
        <begin position="345"/>
        <end position="371"/>
    </location>
</feature>
<dbReference type="AlphaFoldDB" id="A0AAN6RCX5"/>
<accession>A0AAN6RCX5</accession>
<evidence type="ECO:0000256" key="1">
    <source>
        <dbReference type="SAM" id="MobiDB-lite"/>
    </source>
</evidence>
<keyword evidence="3" id="KW-1185">Reference proteome</keyword>
<comment type="caution">
    <text evidence="2">The sequence shown here is derived from an EMBL/GenBank/DDBJ whole genome shotgun (WGS) entry which is preliminary data.</text>
</comment>